<accession>A0A5P9CHH5</accession>
<name>A0A5P9CHH5_9VIBR</name>
<reference evidence="4 5" key="1">
    <citation type="submission" date="2019-10" db="EMBL/GenBank/DDBJ databases">
        <title>Complete genome sequence of Vibrio sp. strain THAF100, isolated from non-filtered water from the water column of tank 6 of a marine aquarium containing stony-coral fragments. Water maintained at 26 degree C.</title>
        <authorList>
            <person name="Ruckert C."/>
            <person name="Franco A."/>
            <person name="Kalinowski J."/>
            <person name="Glaeser S."/>
        </authorList>
    </citation>
    <scope>NUCLEOTIDE SEQUENCE [LARGE SCALE GENOMIC DNA]</scope>
    <source>
        <strain evidence="4 5">THAF100</strain>
    </source>
</reference>
<evidence type="ECO:0000313" key="4">
    <source>
        <dbReference type="EMBL" id="QFT25491.1"/>
    </source>
</evidence>
<comment type="pathway">
    <text evidence="1">Cofactor biosynthesis; thiamine diphosphate biosynthesis.</text>
</comment>
<proteinExistence type="predicted"/>
<dbReference type="InterPro" id="IPR036206">
    <property type="entry name" value="ThiamineP_synth_sf"/>
</dbReference>
<dbReference type="GO" id="GO:0004789">
    <property type="term" value="F:thiamine-phosphate diphosphorylase activity"/>
    <property type="evidence" value="ECO:0007669"/>
    <property type="project" value="TreeGrafter"/>
</dbReference>
<dbReference type="AlphaFoldDB" id="A0A5P9CHH5"/>
<dbReference type="Proteomes" id="UP000326936">
    <property type="component" value="Chromosome"/>
</dbReference>
<evidence type="ECO:0000256" key="1">
    <source>
        <dbReference type="ARBA" id="ARBA00004948"/>
    </source>
</evidence>
<dbReference type="PANTHER" id="PTHR20857">
    <property type="entry name" value="THIAMINE-PHOSPHATE PYROPHOSPHORYLASE"/>
    <property type="match status" value="1"/>
</dbReference>
<dbReference type="Pfam" id="PF02581">
    <property type="entry name" value="TMP-TENI"/>
    <property type="match status" value="1"/>
</dbReference>
<dbReference type="PANTHER" id="PTHR20857:SF15">
    <property type="entry name" value="THIAMINE-PHOSPHATE SYNTHASE"/>
    <property type="match status" value="1"/>
</dbReference>
<dbReference type="KEGG" id="vaq:FIV01_03415"/>
<organism evidence="4 5">
    <name type="scientific">Vibrio aquimaris</name>
    <dbReference type="NCBI Taxonomy" id="2587862"/>
    <lineage>
        <taxon>Bacteria</taxon>
        <taxon>Pseudomonadati</taxon>
        <taxon>Pseudomonadota</taxon>
        <taxon>Gammaproteobacteria</taxon>
        <taxon>Vibrionales</taxon>
        <taxon>Vibrionaceae</taxon>
        <taxon>Vibrio</taxon>
    </lineage>
</organism>
<keyword evidence="5" id="KW-1185">Reference proteome</keyword>
<evidence type="ECO:0000313" key="5">
    <source>
        <dbReference type="Proteomes" id="UP000326936"/>
    </source>
</evidence>
<dbReference type="CDD" id="cd00564">
    <property type="entry name" value="TMP_TenI"/>
    <property type="match status" value="1"/>
</dbReference>
<dbReference type="GO" id="GO:0009228">
    <property type="term" value="P:thiamine biosynthetic process"/>
    <property type="evidence" value="ECO:0007669"/>
    <property type="project" value="UniProtKB-KW"/>
</dbReference>
<dbReference type="EMBL" id="CP045350">
    <property type="protein sequence ID" value="QFT25491.1"/>
    <property type="molecule type" value="Genomic_DNA"/>
</dbReference>
<feature type="domain" description="Thiamine phosphate synthase/TenI" evidence="3">
    <location>
        <begin position="9"/>
        <end position="180"/>
    </location>
</feature>
<dbReference type="GO" id="GO:0005737">
    <property type="term" value="C:cytoplasm"/>
    <property type="evidence" value="ECO:0007669"/>
    <property type="project" value="TreeGrafter"/>
</dbReference>
<evidence type="ECO:0000259" key="3">
    <source>
        <dbReference type="Pfam" id="PF02581"/>
    </source>
</evidence>
<dbReference type="InterPro" id="IPR022998">
    <property type="entry name" value="ThiamineP_synth_TenI"/>
</dbReference>
<gene>
    <name evidence="4" type="ORF">FIV01_03415</name>
</gene>
<dbReference type="Gene3D" id="3.20.20.70">
    <property type="entry name" value="Aldolase class I"/>
    <property type="match status" value="1"/>
</dbReference>
<sequence length="183" mass="19780">MSQLPRKYAITGNEEELDTIIKMLEKNRANEMCQIRAKTHSLTSLKQILGPKLSGIVLINSSSYDGSQLGPFHGVHLTSKDAQDNALIQDIKKAGARYIAASCHNQAELEIANRIKCDFVTLSPVHIASCHPEAATIGWQGFSKLAKFAIMPVFALGGVGADDLTTAQQHGAYGVAGVSNFWQ</sequence>
<keyword evidence="2" id="KW-0784">Thiamine biosynthesis</keyword>
<dbReference type="SUPFAM" id="SSF51391">
    <property type="entry name" value="Thiamin phosphate synthase"/>
    <property type="match status" value="1"/>
</dbReference>
<dbReference type="RefSeq" id="WP_246210419.1">
    <property type="nucleotide sequence ID" value="NZ_CBCSDK010000003.1"/>
</dbReference>
<protein>
    <recommendedName>
        <fullName evidence="3">Thiamine phosphate synthase/TenI domain-containing protein</fullName>
    </recommendedName>
</protein>
<evidence type="ECO:0000256" key="2">
    <source>
        <dbReference type="ARBA" id="ARBA00022977"/>
    </source>
</evidence>
<dbReference type="InterPro" id="IPR013785">
    <property type="entry name" value="Aldolase_TIM"/>
</dbReference>